<feature type="region of interest" description="Disordered" evidence="10">
    <location>
        <begin position="13"/>
        <end position="42"/>
    </location>
</feature>
<dbReference type="PANTHER" id="PTHR20854">
    <property type="entry name" value="INOSITOL MONOPHOSPHATASE"/>
    <property type="match status" value="1"/>
</dbReference>
<dbReference type="Gene3D" id="3.30.540.10">
    <property type="entry name" value="Fructose-1,6-Bisphosphatase, subunit A, domain 1"/>
    <property type="match status" value="1"/>
</dbReference>
<evidence type="ECO:0000256" key="2">
    <source>
        <dbReference type="ARBA" id="ARBA00001273"/>
    </source>
</evidence>
<keyword evidence="6 9" id="KW-0460">Magnesium</keyword>
<dbReference type="Pfam" id="PF00459">
    <property type="entry name" value="Inositol_P"/>
    <property type="match status" value="1"/>
</dbReference>
<evidence type="ECO:0000256" key="7">
    <source>
        <dbReference type="ARBA" id="ARBA00023277"/>
    </source>
</evidence>
<dbReference type="RefSeq" id="WP_274322581.1">
    <property type="nucleotide sequence ID" value="NZ_CP118158.1"/>
</dbReference>
<evidence type="ECO:0000313" key="11">
    <source>
        <dbReference type="EMBL" id="MFC7141500.1"/>
    </source>
</evidence>
<evidence type="ECO:0000256" key="3">
    <source>
        <dbReference type="ARBA" id="ARBA00001946"/>
    </source>
</evidence>
<keyword evidence="7" id="KW-0119">Carbohydrate metabolism</keyword>
<dbReference type="EMBL" id="JBHTAS010000001">
    <property type="protein sequence ID" value="MFC7141500.1"/>
    <property type="molecule type" value="Genomic_DNA"/>
</dbReference>
<comment type="cofactor">
    <cofactor evidence="3 9">
        <name>Mg(2+)</name>
        <dbReference type="ChEBI" id="CHEBI:18420"/>
    </cofactor>
</comment>
<evidence type="ECO:0000256" key="6">
    <source>
        <dbReference type="ARBA" id="ARBA00022842"/>
    </source>
</evidence>
<dbReference type="PROSITE" id="PS00629">
    <property type="entry name" value="IMP_1"/>
    <property type="match status" value="1"/>
</dbReference>
<evidence type="ECO:0000256" key="1">
    <source>
        <dbReference type="ARBA" id="ARBA00001033"/>
    </source>
</evidence>
<dbReference type="GeneID" id="78821815"/>
<evidence type="ECO:0000256" key="9">
    <source>
        <dbReference type="PIRSR" id="PIRSR600760-2"/>
    </source>
</evidence>
<evidence type="ECO:0000256" key="4">
    <source>
        <dbReference type="ARBA" id="ARBA00022723"/>
    </source>
</evidence>
<dbReference type="GO" id="GO:0046872">
    <property type="term" value="F:metal ion binding"/>
    <property type="evidence" value="ECO:0007669"/>
    <property type="project" value="UniProtKB-KW"/>
</dbReference>
<comment type="caution">
    <text evidence="11">The sequence shown here is derived from an EMBL/GenBank/DDBJ whole genome shotgun (WGS) entry which is preliminary data.</text>
</comment>
<proteinExistence type="inferred from homology"/>
<evidence type="ECO:0000256" key="8">
    <source>
        <dbReference type="ARBA" id="ARBA00038103"/>
    </source>
</evidence>
<reference evidence="11 12" key="1">
    <citation type="journal article" date="2019" name="Int. J. Syst. Evol. Microbiol.">
        <title>The Global Catalogue of Microorganisms (GCM) 10K type strain sequencing project: providing services to taxonomists for standard genome sequencing and annotation.</title>
        <authorList>
            <consortium name="The Broad Institute Genomics Platform"/>
            <consortium name="The Broad Institute Genome Sequencing Center for Infectious Disease"/>
            <person name="Wu L."/>
            <person name="Ma J."/>
        </authorList>
    </citation>
    <scope>NUCLEOTIDE SEQUENCE [LARGE SCALE GENOMIC DNA]</scope>
    <source>
        <strain evidence="11 12">XZYJT29</strain>
    </source>
</reference>
<gene>
    <name evidence="11" type="ORF">ACFQMA_16885</name>
</gene>
<dbReference type="AlphaFoldDB" id="A0ABD5Y6T7"/>
<name>A0ABD5Y6T7_9EURY</name>
<evidence type="ECO:0000313" key="12">
    <source>
        <dbReference type="Proteomes" id="UP001596432"/>
    </source>
</evidence>
<dbReference type="Proteomes" id="UP001596432">
    <property type="component" value="Unassembled WGS sequence"/>
</dbReference>
<dbReference type="PANTHER" id="PTHR20854:SF4">
    <property type="entry name" value="INOSITOL-1-MONOPHOSPHATASE-RELATED"/>
    <property type="match status" value="1"/>
</dbReference>
<dbReference type="InterPro" id="IPR033942">
    <property type="entry name" value="IMPase"/>
</dbReference>
<dbReference type="SUPFAM" id="SSF56655">
    <property type="entry name" value="Carbohydrate phosphatase"/>
    <property type="match status" value="1"/>
</dbReference>
<feature type="binding site" evidence="9">
    <location>
        <position position="65"/>
    </location>
    <ligand>
        <name>Mg(2+)</name>
        <dbReference type="ChEBI" id="CHEBI:18420"/>
        <label>1</label>
        <note>catalytic</note>
    </ligand>
</feature>
<feature type="binding site" evidence="9">
    <location>
        <position position="206"/>
    </location>
    <ligand>
        <name>Mg(2+)</name>
        <dbReference type="ChEBI" id="CHEBI:18420"/>
        <label>1</label>
        <note>catalytic</note>
    </ligand>
</feature>
<feature type="binding site" evidence="9">
    <location>
        <position position="80"/>
    </location>
    <ligand>
        <name>Mg(2+)</name>
        <dbReference type="ChEBI" id="CHEBI:18420"/>
        <label>1</label>
        <note>catalytic</note>
    </ligand>
</feature>
<dbReference type="GO" id="GO:0042132">
    <property type="term" value="F:fructose 1,6-bisphosphate 1-phosphatase activity"/>
    <property type="evidence" value="ECO:0007669"/>
    <property type="project" value="UniProtKB-EC"/>
</dbReference>
<evidence type="ECO:0000256" key="10">
    <source>
        <dbReference type="SAM" id="MobiDB-lite"/>
    </source>
</evidence>
<keyword evidence="4 9" id="KW-0479">Metal-binding</keyword>
<feature type="binding site" evidence="9">
    <location>
        <position position="82"/>
    </location>
    <ligand>
        <name>Mg(2+)</name>
        <dbReference type="ChEBI" id="CHEBI:18420"/>
        <label>1</label>
        <note>catalytic</note>
    </ligand>
</feature>
<dbReference type="GO" id="GO:0052834">
    <property type="term" value="F:inositol monophosphate phosphatase activity"/>
    <property type="evidence" value="ECO:0007669"/>
    <property type="project" value="UniProtKB-EC"/>
</dbReference>
<protein>
    <submittedName>
        <fullName evidence="11">Inositol monophosphatase family protein</fullName>
    </submittedName>
</protein>
<comment type="catalytic activity">
    <reaction evidence="1">
        <text>a myo-inositol phosphate + H2O = myo-inositol + phosphate</text>
        <dbReference type="Rhea" id="RHEA:24056"/>
        <dbReference type="ChEBI" id="CHEBI:15377"/>
        <dbReference type="ChEBI" id="CHEBI:17268"/>
        <dbReference type="ChEBI" id="CHEBI:43474"/>
        <dbReference type="ChEBI" id="CHEBI:84139"/>
        <dbReference type="EC" id="3.1.3.25"/>
    </reaction>
</comment>
<feature type="binding site" evidence="9">
    <location>
        <position position="83"/>
    </location>
    <ligand>
        <name>Mg(2+)</name>
        <dbReference type="ChEBI" id="CHEBI:18420"/>
        <label>1</label>
        <note>catalytic</note>
    </ligand>
</feature>
<dbReference type="InterPro" id="IPR000760">
    <property type="entry name" value="Inositol_monophosphatase-like"/>
</dbReference>
<dbReference type="CDD" id="cd01639">
    <property type="entry name" value="IMPase"/>
    <property type="match status" value="1"/>
</dbReference>
<evidence type="ECO:0000256" key="5">
    <source>
        <dbReference type="ARBA" id="ARBA00022801"/>
    </source>
</evidence>
<dbReference type="InterPro" id="IPR020583">
    <property type="entry name" value="Inositol_monoP_metal-BS"/>
</dbReference>
<organism evidence="11 12">
    <name type="scientific">Halosimplex aquaticum</name>
    <dbReference type="NCBI Taxonomy" id="3026162"/>
    <lineage>
        <taxon>Archaea</taxon>
        <taxon>Methanobacteriati</taxon>
        <taxon>Methanobacteriota</taxon>
        <taxon>Stenosarchaea group</taxon>
        <taxon>Halobacteria</taxon>
        <taxon>Halobacteriales</taxon>
        <taxon>Haloarculaceae</taxon>
        <taxon>Halosimplex</taxon>
    </lineage>
</organism>
<comment type="catalytic activity">
    <reaction evidence="2">
        <text>beta-D-fructose 1,6-bisphosphate + H2O = beta-D-fructose 6-phosphate + phosphate</text>
        <dbReference type="Rhea" id="RHEA:11064"/>
        <dbReference type="ChEBI" id="CHEBI:15377"/>
        <dbReference type="ChEBI" id="CHEBI:32966"/>
        <dbReference type="ChEBI" id="CHEBI:43474"/>
        <dbReference type="ChEBI" id="CHEBI:57634"/>
        <dbReference type="EC" id="3.1.3.11"/>
    </reaction>
</comment>
<accession>A0ABD5Y6T7</accession>
<dbReference type="Gene3D" id="3.40.190.80">
    <property type="match status" value="1"/>
</dbReference>
<keyword evidence="12" id="KW-1185">Reference proteome</keyword>
<comment type="similarity">
    <text evidence="8">Belongs to the inositol monophosphatase superfamily. FBPase class 4 family.</text>
</comment>
<keyword evidence="5" id="KW-0378">Hydrolase</keyword>
<sequence length="257" mass="27618">MGTHPQLWTAVRATRRAGEALSSHSPTPGQSREEAEGTTESDLIAERAVLDVIEETFPEHNTVSEESSPVYTAKPRWIIDPLDGTTNFLNGVPHYAVSVAFEGAGTEDVGVVYHIPTDTVFTAVEGHGAYANGEPLSLSETSELSNALVVTGFDAASVHDRDFETFRSLVSMTQGVRRFGSAASELAMVAAGRFDAFFERMLSVWDTTAGALIVEEAGGEVTRVELFTDGNEEVILASNAQIHRELVVLFSSGITPE</sequence>
<dbReference type="PRINTS" id="PR00377">
    <property type="entry name" value="IMPHPHTASES"/>
</dbReference>